<evidence type="ECO:0000259" key="10">
    <source>
        <dbReference type="Pfam" id="PF02880"/>
    </source>
</evidence>
<name>A0A5Q0UF90_9ARCH</name>
<dbReference type="Gene3D" id="3.30.310.50">
    <property type="entry name" value="Alpha-D-phosphohexomutase, C-terminal domain"/>
    <property type="match status" value="1"/>
</dbReference>
<keyword evidence="12" id="KW-1185">Reference proteome</keyword>
<proteinExistence type="inferred from homology"/>
<dbReference type="Proteomes" id="UP000377803">
    <property type="component" value="Chromosome"/>
</dbReference>
<dbReference type="AlphaFoldDB" id="A0A5Q0UF90"/>
<accession>A0A5Q0UF90</accession>
<feature type="domain" description="Alpha-D-phosphohexomutase alpha/beta/alpha" evidence="8">
    <location>
        <begin position="5"/>
        <end position="133"/>
    </location>
</feature>
<reference evidence="12" key="1">
    <citation type="submission" date="2019-05" db="EMBL/GenBank/DDBJ databases">
        <title>Candidatus Nanohalobium constans, a novel model system to study the DPANN nano-sized archaea: genomic and physiological characterization of a nanoarchaeon co-cultured with its chitinotrophic host.</title>
        <authorList>
            <person name="La Cono V."/>
            <person name="Arcadi E."/>
            <person name="Crisafi F."/>
            <person name="Denaro R."/>
            <person name="La Spada G."/>
            <person name="Messina E."/>
            <person name="Smedile F."/>
            <person name="Toshchakov S.V."/>
            <person name="Shevchenko M.A."/>
            <person name="Golyshin P.N."/>
            <person name="Golyshina O.V."/>
            <person name="Ferrer M."/>
            <person name="Rohde M."/>
            <person name="Mushegian A."/>
            <person name="Sorokin D.Y."/>
            <person name="Giuliano L."/>
            <person name="Yakimov M.M."/>
        </authorList>
    </citation>
    <scope>NUCLEOTIDE SEQUENCE [LARGE SCALE GENOMIC DNA]</scope>
    <source>
        <strain evidence="12">LC1Nh</strain>
    </source>
</reference>
<evidence type="ECO:0000256" key="1">
    <source>
        <dbReference type="ARBA" id="ARBA00001946"/>
    </source>
</evidence>
<feature type="domain" description="Alpha-D-phosphohexomutase alpha/beta/alpha" evidence="10">
    <location>
        <begin position="246"/>
        <end position="349"/>
    </location>
</feature>
<dbReference type="EC" id="5.4.2.8" evidence="11"/>
<evidence type="ECO:0000256" key="5">
    <source>
        <dbReference type="ARBA" id="ARBA00022842"/>
    </source>
</evidence>
<dbReference type="GeneID" id="42364493"/>
<evidence type="ECO:0000256" key="2">
    <source>
        <dbReference type="ARBA" id="ARBA00010231"/>
    </source>
</evidence>
<evidence type="ECO:0000259" key="9">
    <source>
        <dbReference type="Pfam" id="PF02879"/>
    </source>
</evidence>
<dbReference type="GO" id="GO:0004614">
    <property type="term" value="F:phosphoglucomutase activity"/>
    <property type="evidence" value="ECO:0007669"/>
    <property type="project" value="UniProtKB-EC"/>
</dbReference>
<keyword evidence="5" id="KW-0460">Magnesium</keyword>
<dbReference type="InterPro" id="IPR005846">
    <property type="entry name" value="A-D-PHexomutase_a/b/a-III"/>
</dbReference>
<dbReference type="PANTHER" id="PTHR43771">
    <property type="entry name" value="PHOSPHOMANNOMUTASE"/>
    <property type="match status" value="1"/>
</dbReference>
<dbReference type="Pfam" id="PF02880">
    <property type="entry name" value="PGM_PMM_III"/>
    <property type="match status" value="1"/>
</dbReference>
<keyword evidence="3" id="KW-0597">Phosphoprotein</keyword>
<dbReference type="InterPro" id="IPR005844">
    <property type="entry name" value="A-D-PHexomutase_a/b/a-I"/>
</dbReference>
<dbReference type="GO" id="GO:0005975">
    <property type="term" value="P:carbohydrate metabolic process"/>
    <property type="evidence" value="ECO:0007669"/>
    <property type="project" value="InterPro"/>
</dbReference>
<dbReference type="InterPro" id="IPR005845">
    <property type="entry name" value="A-D-PHexomutase_a/b/a-II"/>
</dbReference>
<organism evidence="11 12">
    <name type="scientific">Candidatus Nanohalobium constans</name>
    <dbReference type="NCBI Taxonomy" id="2565781"/>
    <lineage>
        <taxon>Archaea</taxon>
        <taxon>Candidatus Nanohalarchaeota</taxon>
        <taxon>Candidatus Nanohalobia</taxon>
        <taxon>Candidatus Nanohalobiales</taxon>
        <taxon>Candidatus Nanohalobiaceae</taxon>
        <taxon>Candidatus Nanohalobium</taxon>
    </lineage>
</organism>
<dbReference type="Gene3D" id="3.40.120.10">
    <property type="entry name" value="Alpha-D-Glucose-1,6-Bisphosphate, subunit A, domain 3"/>
    <property type="match status" value="3"/>
</dbReference>
<sequence length="443" mass="49075">MTSFFHSYDLRGTYPDEISEEEAEKVGKAYGTFIDADEVLVGRDGRKHGEEITEAFISGILSTGTDVVFAGMVPSPVVYFGQVNNDFDSAAVVTASHNPPEYTGFKFNLEGAMAMSREGGMKEIEDIYEREAFETGQGERKDIEILDDYIAAVKDEIGEIDLSVVINCGNGVTGVLVRDLFEELGCDVKMINEEVDGDFPNHLADPGSEEAKELTKDVLADEDLGIIFDGDGDRAGFVLPESGYIDEDEVIALFSEQSLKEKKGAVVYDLRASKLVPEKVREHGGEPEETRVGHTFISERIHQGGDVSFAGELSGHFYFPAFDFPWDDGLFAGALMSKMVSEQDLEEKLSSFPVYPVSPELRIDCPQESKQEITDEIAEEYSDHETSTMDGVKIQFESGWALVRPSSTEPKMSVRCEADTEEDLEEILSEVETKVRDLIEKYS</sequence>
<dbReference type="Pfam" id="PF00408">
    <property type="entry name" value="PGM_PMM_IV"/>
    <property type="match status" value="1"/>
</dbReference>
<dbReference type="Pfam" id="PF02878">
    <property type="entry name" value="PGM_PMM_I"/>
    <property type="match status" value="1"/>
</dbReference>
<protein>
    <submittedName>
        <fullName evidence="11">Phosphomannomutase / phosphoglucomutase</fullName>
        <ecNumber evidence="11">5.4.2.2</ecNumber>
        <ecNumber evidence="11">5.4.2.8</ecNumber>
    </submittedName>
</protein>
<evidence type="ECO:0000256" key="3">
    <source>
        <dbReference type="ARBA" id="ARBA00022553"/>
    </source>
</evidence>
<dbReference type="CDD" id="cd03089">
    <property type="entry name" value="PMM_PGM"/>
    <property type="match status" value="1"/>
</dbReference>
<dbReference type="PANTHER" id="PTHR43771:SF1">
    <property type="entry name" value="PHOSPHOMANNOMUTASE"/>
    <property type="match status" value="1"/>
</dbReference>
<dbReference type="InterPro" id="IPR016055">
    <property type="entry name" value="A-D-PHexomutase_a/b/a-I/II/III"/>
</dbReference>
<dbReference type="InterPro" id="IPR005841">
    <property type="entry name" value="Alpha-D-phosphohexomutase_SF"/>
</dbReference>
<feature type="domain" description="Alpha-D-phosphohexomutase alpha/beta/alpha" evidence="9">
    <location>
        <begin position="148"/>
        <end position="238"/>
    </location>
</feature>
<dbReference type="SUPFAM" id="SSF55957">
    <property type="entry name" value="Phosphoglucomutase, C-terminal domain"/>
    <property type="match status" value="1"/>
</dbReference>
<evidence type="ECO:0000259" key="8">
    <source>
        <dbReference type="Pfam" id="PF02878"/>
    </source>
</evidence>
<comment type="similarity">
    <text evidence="2">Belongs to the phosphohexose mutase family.</text>
</comment>
<dbReference type="RefSeq" id="WP_153549758.1">
    <property type="nucleotide sequence ID" value="NZ_CP040089.1"/>
</dbReference>
<comment type="cofactor">
    <cofactor evidence="1">
        <name>Mg(2+)</name>
        <dbReference type="ChEBI" id="CHEBI:18420"/>
    </cofactor>
</comment>
<evidence type="ECO:0000256" key="6">
    <source>
        <dbReference type="ARBA" id="ARBA00023235"/>
    </source>
</evidence>
<dbReference type="EC" id="5.4.2.2" evidence="11"/>
<evidence type="ECO:0000256" key="4">
    <source>
        <dbReference type="ARBA" id="ARBA00022723"/>
    </source>
</evidence>
<dbReference type="InterPro" id="IPR036900">
    <property type="entry name" value="A-D-PHexomutase_C_sf"/>
</dbReference>
<feature type="domain" description="Alpha-D-phosphohexomutase C-terminal" evidence="7">
    <location>
        <begin position="360"/>
        <end position="432"/>
    </location>
</feature>
<dbReference type="GO" id="GO:0004615">
    <property type="term" value="F:phosphomannomutase activity"/>
    <property type="evidence" value="ECO:0007669"/>
    <property type="project" value="UniProtKB-EC"/>
</dbReference>
<dbReference type="InterPro" id="IPR005843">
    <property type="entry name" value="A-D-PHexomutase_C"/>
</dbReference>
<dbReference type="EMBL" id="CP040089">
    <property type="protein sequence ID" value="QGA80021.1"/>
    <property type="molecule type" value="Genomic_DNA"/>
</dbReference>
<dbReference type="KEGG" id="ncon:LC1Nh_0113"/>
<dbReference type="OrthoDB" id="10363at2157"/>
<evidence type="ECO:0000313" key="12">
    <source>
        <dbReference type="Proteomes" id="UP000377803"/>
    </source>
</evidence>
<keyword evidence="4" id="KW-0479">Metal-binding</keyword>
<dbReference type="PRINTS" id="PR00509">
    <property type="entry name" value="PGMPMM"/>
</dbReference>
<dbReference type="SUPFAM" id="SSF53738">
    <property type="entry name" value="Phosphoglucomutase, first 3 domains"/>
    <property type="match status" value="3"/>
</dbReference>
<dbReference type="Pfam" id="PF02879">
    <property type="entry name" value="PGM_PMM_II"/>
    <property type="match status" value="1"/>
</dbReference>
<gene>
    <name evidence="11" type="ORF">LC1Nh_0113</name>
</gene>
<dbReference type="GO" id="GO:0046872">
    <property type="term" value="F:metal ion binding"/>
    <property type="evidence" value="ECO:0007669"/>
    <property type="project" value="UniProtKB-KW"/>
</dbReference>
<evidence type="ECO:0000313" key="11">
    <source>
        <dbReference type="EMBL" id="QGA80021.1"/>
    </source>
</evidence>
<keyword evidence="6 11" id="KW-0413">Isomerase</keyword>
<evidence type="ECO:0000259" key="7">
    <source>
        <dbReference type="Pfam" id="PF00408"/>
    </source>
</evidence>